<keyword evidence="1" id="KW-0479">Metal-binding</keyword>
<dbReference type="GO" id="GO:0004180">
    <property type="term" value="F:carboxypeptidase activity"/>
    <property type="evidence" value="ECO:0007669"/>
    <property type="project" value="UniProtKB-KW"/>
</dbReference>
<keyword evidence="5" id="KW-0645">Protease</keyword>
<dbReference type="RefSeq" id="WP_312863588.1">
    <property type="nucleotide sequence ID" value="NZ_JACHJP010000002.1"/>
</dbReference>
<evidence type="ECO:0000256" key="1">
    <source>
        <dbReference type="ARBA" id="ARBA00022723"/>
    </source>
</evidence>
<name>A0A7W7VLT4_9ACTN</name>
<dbReference type="SUPFAM" id="SSF53187">
    <property type="entry name" value="Zn-dependent exopeptidases"/>
    <property type="match status" value="1"/>
</dbReference>
<dbReference type="Proteomes" id="UP000552644">
    <property type="component" value="Unassembled WGS sequence"/>
</dbReference>
<dbReference type="InterPro" id="IPR050072">
    <property type="entry name" value="Peptidase_M20A"/>
</dbReference>
<accession>A0A7W7VLT4</accession>
<dbReference type="PANTHER" id="PTHR43808">
    <property type="entry name" value="ACETYLORNITHINE DEACETYLASE"/>
    <property type="match status" value="1"/>
</dbReference>
<dbReference type="Gene3D" id="3.40.630.10">
    <property type="entry name" value="Zn peptidases"/>
    <property type="match status" value="1"/>
</dbReference>
<dbReference type="SUPFAM" id="SSF55031">
    <property type="entry name" value="Bacterial exopeptidase dimerisation domain"/>
    <property type="match status" value="1"/>
</dbReference>
<dbReference type="InterPro" id="IPR002933">
    <property type="entry name" value="Peptidase_M20"/>
</dbReference>
<dbReference type="Pfam" id="PF01546">
    <property type="entry name" value="Peptidase_M20"/>
    <property type="match status" value="1"/>
</dbReference>
<feature type="domain" description="Peptidase M20 dimerisation" evidence="4">
    <location>
        <begin position="178"/>
        <end position="266"/>
    </location>
</feature>
<keyword evidence="5" id="KW-0121">Carboxypeptidase</keyword>
<dbReference type="PANTHER" id="PTHR43808:SF9">
    <property type="entry name" value="BLL0789 PROTEIN"/>
    <property type="match status" value="1"/>
</dbReference>
<dbReference type="InterPro" id="IPR036264">
    <property type="entry name" value="Bact_exopeptidase_dim_dom"/>
</dbReference>
<dbReference type="AlphaFoldDB" id="A0A7W7VLT4"/>
<organism evidence="5 6">
    <name type="scientific">Streptosporangium saharense</name>
    <dbReference type="NCBI Taxonomy" id="1706840"/>
    <lineage>
        <taxon>Bacteria</taxon>
        <taxon>Bacillati</taxon>
        <taxon>Actinomycetota</taxon>
        <taxon>Actinomycetes</taxon>
        <taxon>Streptosporangiales</taxon>
        <taxon>Streptosporangiaceae</taxon>
        <taxon>Streptosporangium</taxon>
    </lineage>
</organism>
<evidence type="ECO:0000313" key="5">
    <source>
        <dbReference type="EMBL" id="MBB4914923.1"/>
    </source>
</evidence>
<protein>
    <submittedName>
        <fullName evidence="5">Glutamate carboxypeptidase</fullName>
        <ecNumber evidence="5">3.4.17.11</ecNumber>
    </submittedName>
</protein>
<dbReference type="CDD" id="cd03885">
    <property type="entry name" value="M20_CPDG2"/>
    <property type="match status" value="1"/>
</dbReference>
<dbReference type="EMBL" id="JACHJP010000002">
    <property type="protein sequence ID" value="MBB4914923.1"/>
    <property type="molecule type" value="Genomic_DNA"/>
</dbReference>
<sequence length="451" mass="46634">MTERRAAPSVLHERAREAAMIADIERLVRCESPSDDLAAVARSAEAVAELGARYLGAEAERLVVDGRTHLRWRFGREPRVLLLGHHDTVWPLGSLETHPFEVRDGVLRGPGCFDMKAGLVMAFHALAALDTLDGVTLLITGDEEPGSPTSRELVEDEARRCAATLVLEAAGPGGALKTERKGVSRYEVLVRGRAAHAGLEPERGVNAAVELAHQVMAVAALGDPALGTTVTPARLEAGTTVNTVPAAARLAVDVRVRHAAEQRRVHTAMRGLRPYLTGAQVEVVGGPNRPPLAATASRDLFERACGIAEALGVGPLTSVAVGGASDGNLTAGVGVPTLDGLGAVGGGAHADDEHVITAELPGRTRLLTALTAELLTTASPAFPANRVHPAGSAKANSAARTETDPTKAAPTEADPAGPVEGGLAGGLSGWTKHPLSSRALGPATGRDLLKP</sequence>
<dbReference type="InterPro" id="IPR011650">
    <property type="entry name" value="Peptidase_M20_dimer"/>
</dbReference>
<dbReference type="Pfam" id="PF07687">
    <property type="entry name" value="M20_dimer"/>
    <property type="match status" value="1"/>
</dbReference>
<dbReference type="Gene3D" id="3.30.70.360">
    <property type="match status" value="1"/>
</dbReference>
<gene>
    <name evidence="5" type="ORF">FHS44_002008</name>
</gene>
<evidence type="ECO:0000313" key="6">
    <source>
        <dbReference type="Proteomes" id="UP000552644"/>
    </source>
</evidence>
<evidence type="ECO:0000259" key="4">
    <source>
        <dbReference type="Pfam" id="PF07687"/>
    </source>
</evidence>
<reference evidence="5 6" key="1">
    <citation type="submission" date="2020-08" db="EMBL/GenBank/DDBJ databases">
        <title>Genomic Encyclopedia of Type Strains, Phase III (KMG-III): the genomes of soil and plant-associated and newly described type strains.</title>
        <authorList>
            <person name="Whitman W."/>
        </authorList>
    </citation>
    <scope>NUCLEOTIDE SEQUENCE [LARGE SCALE GENOMIC DNA]</scope>
    <source>
        <strain evidence="5 6">CECT 8840</strain>
    </source>
</reference>
<feature type="compositionally biased region" description="Gly residues" evidence="3">
    <location>
        <begin position="419"/>
        <end position="428"/>
    </location>
</feature>
<dbReference type="GO" id="GO:0046872">
    <property type="term" value="F:metal ion binding"/>
    <property type="evidence" value="ECO:0007669"/>
    <property type="project" value="UniProtKB-KW"/>
</dbReference>
<keyword evidence="6" id="KW-1185">Reference proteome</keyword>
<evidence type="ECO:0000256" key="2">
    <source>
        <dbReference type="ARBA" id="ARBA00022801"/>
    </source>
</evidence>
<comment type="caution">
    <text evidence="5">The sequence shown here is derived from an EMBL/GenBank/DDBJ whole genome shotgun (WGS) entry which is preliminary data.</text>
</comment>
<evidence type="ECO:0000256" key="3">
    <source>
        <dbReference type="SAM" id="MobiDB-lite"/>
    </source>
</evidence>
<proteinExistence type="predicted"/>
<feature type="region of interest" description="Disordered" evidence="3">
    <location>
        <begin position="382"/>
        <end position="451"/>
    </location>
</feature>
<keyword evidence="2 5" id="KW-0378">Hydrolase</keyword>
<dbReference type="EC" id="3.4.17.11" evidence="5"/>